<sequence>MAPVLHLCLNVADVDASESFYEQFGFERSRSLDLGGVENRFVADDNGIELQLREHPEIETLDTGNAWDHLSLGVDSVDDELDRIEHGGLVNGPMDVDVAGARVAFVEDPDGHVVELLEELAG</sequence>
<dbReference type="PANTHER" id="PTHR46036:SF5">
    <property type="entry name" value="LACTOYLGLUTATHIONE LYASE"/>
    <property type="match status" value="1"/>
</dbReference>
<keyword evidence="3" id="KW-1185">Reference proteome</keyword>
<dbReference type="AlphaFoldDB" id="A0ABD6AQT1"/>
<dbReference type="InterPro" id="IPR004360">
    <property type="entry name" value="Glyas_Fos-R_dOase_dom"/>
</dbReference>
<evidence type="ECO:0000259" key="1">
    <source>
        <dbReference type="PROSITE" id="PS51819"/>
    </source>
</evidence>
<dbReference type="InterPro" id="IPR029068">
    <property type="entry name" value="Glyas_Bleomycin-R_OHBP_Dase"/>
</dbReference>
<protein>
    <submittedName>
        <fullName evidence="2">VOC family protein</fullName>
    </submittedName>
</protein>
<dbReference type="Gene3D" id="3.10.180.10">
    <property type="entry name" value="2,3-Dihydroxybiphenyl 1,2-Dioxygenase, domain 1"/>
    <property type="match status" value="1"/>
</dbReference>
<proteinExistence type="predicted"/>
<dbReference type="RefSeq" id="WP_250871930.1">
    <property type="nucleotide sequence ID" value="NZ_JALXFV010000002.1"/>
</dbReference>
<dbReference type="Pfam" id="PF00903">
    <property type="entry name" value="Glyoxalase"/>
    <property type="match status" value="1"/>
</dbReference>
<feature type="domain" description="VOC" evidence="1">
    <location>
        <begin position="3"/>
        <end position="119"/>
    </location>
</feature>
<dbReference type="EMBL" id="JBHUDC010000002">
    <property type="protein sequence ID" value="MFD1511947.1"/>
    <property type="molecule type" value="Genomic_DNA"/>
</dbReference>
<accession>A0ABD6AQT1</accession>
<gene>
    <name evidence="2" type="ORF">ACFSBT_01470</name>
</gene>
<comment type="caution">
    <text evidence="2">The sequence shown here is derived from an EMBL/GenBank/DDBJ whole genome shotgun (WGS) entry which is preliminary data.</text>
</comment>
<dbReference type="CDD" id="cd06587">
    <property type="entry name" value="VOC"/>
    <property type="match status" value="1"/>
</dbReference>
<evidence type="ECO:0000313" key="3">
    <source>
        <dbReference type="Proteomes" id="UP001597187"/>
    </source>
</evidence>
<dbReference type="Proteomes" id="UP001597187">
    <property type="component" value="Unassembled WGS sequence"/>
</dbReference>
<evidence type="ECO:0000313" key="2">
    <source>
        <dbReference type="EMBL" id="MFD1511947.1"/>
    </source>
</evidence>
<dbReference type="InterPro" id="IPR037523">
    <property type="entry name" value="VOC_core"/>
</dbReference>
<dbReference type="PROSITE" id="PS51819">
    <property type="entry name" value="VOC"/>
    <property type="match status" value="1"/>
</dbReference>
<organism evidence="2 3">
    <name type="scientific">Halomarina rubra</name>
    <dbReference type="NCBI Taxonomy" id="2071873"/>
    <lineage>
        <taxon>Archaea</taxon>
        <taxon>Methanobacteriati</taxon>
        <taxon>Methanobacteriota</taxon>
        <taxon>Stenosarchaea group</taxon>
        <taxon>Halobacteria</taxon>
        <taxon>Halobacteriales</taxon>
        <taxon>Natronomonadaceae</taxon>
        <taxon>Halomarina</taxon>
    </lineage>
</organism>
<dbReference type="PANTHER" id="PTHR46036">
    <property type="entry name" value="LACTOYLGLUTATHIONE LYASE"/>
    <property type="match status" value="1"/>
</dbReference>
<dbReference type="SUPFAM" id="SSF54593">
    <property type="entry name" value="Glyoxalase/Bleomycin resistance protein/Dihydroxybiphenyl dioxygenase"/>
    <property type="match status" value="1"/>
</dbReference>
<name>A0ABD6AQT1_9EURY</name>
<reference evidence="2 3" key="1">
    <citation type="journal article" date="2019" name="Int. J. Syst. Evol. Microbiol.">
        <title>The Global Catalogue of Microorganisms (GCM) 10K type strain sequencing project: providing services to taxonomists for standard genome sequencing and annotation.</title>
        <authorList>
            <consortium name="The Broad Institute Genomics Platform"/>
            <consortium name="The Broad Institute Genome Sequencing Center for Infectious Disease"/>
            <person name="Wu L."/>
            <person name="Ma J."/>
        </authorList>
    </citation>
    <scope>NUCLEOTIDE SEQUENCE [LARGE SCALE GENOMIC DNA]</scope>
    <source>
        <strain evidence="2 3">CGMCC 1.12563</strain>
    </source>
</reference>